<dbReference type="AlphaFoldDB" id="A0AA45WL99"/>
<dbReference type="GO" id="GO:0016747">
    <property type="term" value="F:acyltransferase activity, transferring groups other than amino-acyl groups"/>
    <property type="evidence" value="ECO:0007669"/>
    <property type="project" value="InterPro"/>
</dbReference>
<accession>A0AA45WL99</accession>
<evidence type="ECO:0000313" key="3">
    <source>
        <dbReference type="Proteomes" id="UP001157946"/>
    </source>
</evidence>
<dbReference type="Proteomes" id="UP001157946">
    <property type="component" value="Unassembled WGS sequence"/>
</dbReference>
<dbReference type="EMBL" id="FXTU01000002">
    <property type="protein sequence ID" value="SMP10616.1"/>
    <property type="molecule type" value="Genomic_DNA"/>
</dbReference>
<reference evidence="2" key="1">
    <citation type="submission" date="2017-05" db="EMBL/GenBank/DDBJ databases">
        <authorList>
            <person name="Varghese N."/>
            <person name="Submissions S."/>
        </authorList>
    </citation>
    <scope>NUCLEOTIDE SEQUENCE</scope>
    <source>
        <strain evidence="2">DSM 45262</strain>
    </source>
</reference>
<dbReference type="InterPro" id="IPR016181">
    <property type="entry name" value="Acyl_CoA_acyltransferase"/>
</dbReference>
<comment type="caution">
    <text evidence="2">The sequence shown here is derived from an EMBL/GenBank/DDBJ whole genome shotgun (WGS) entry which is preliminary data.</text>
</comment>
<sequence length="139" mass="15444">MSIQIAFHHERPISPAAILSLCNQQAAADARTIAQTELMLQEGLTVGVWADQQLIGFSRAVTVGRLCAYIKEVVVDKRYPQARIGQKLINHLLKGLEQVEIIHLLCARDLLTDRGTDTRKDTGTWLFQHKKASDLSSPA</sequence>
<evidence type="ECO:0000259" key="1">
    <source>
        <dbReference type="Pfam" id="PF00583"/>
    </source>
</evidence>
<dbReference type="RefSeq" id="WP_102992840.1">
    <property type="nucleotide sequence ID" value="NZ_FXTU01000002.1"/>
</dbReference>
<dbReference type="InterPro" id="IPR000182">
    <property type="entry name" value="GNAT_dom"/>
</dbReference>
<dbReference type="SUPFAM" id="SSF55729">
    <property type="entry name" value="Acyl-CoA N-acyltransferases (Nat)"/>
    <property type="match status" value="1"/>
</dbReference>
<organism evidence="2 3">
    <name type="scientific">Laceyella tengchongensis</name>
    <dbReference type="NCBI Taxonomy" id="574699"/>
    <lineage>
        <taxon>Bacteria</taxon>
        <taxon>Bacillati</taxon>
        <taxon>Bacillota</taxon>
        <taxon>Bacilli</taxon>
        <taxon>Bacillales</taxon>
        <taxon>Thermoactinomycetaceae</taxon>
        <taxon>Laceyella</taxon>
    </lineage>
</organism>
<gene>
    <name evidence="2" type="ORF">SAMN06265361_102190</name>
</gene>
<dbReference type="Gene3D" id="3.40.630.30">
    <property type="match status" value="1"/>
</dbReference>
<protein>
    <submittedName>
        <fullName evidence="2">Acetyltransferase (GNAT) family protein</fullName>
    </submittedName>
</protein>
<feature type="domain" description="N-acetyltransferase" evidence="1">
    <location>
        <begin position="40"/>
        <end position="104"/>
    </location>
</feature>
<keyword evidence="3" id="KW-1185">Reference proteome</keyword>
<evidence type="ECO:0000313" key="2">
    <source>
        <dbReference type="EMBL" id="SMP10616.1"/>
    </source>
</evidence>
<dbReference type="Pfam" id="PF00583">
    <property type="entry name" value="Acetyltransf_1"/>
    <property type="match status" value="1"/>
</dbReference>
<proteinExistence type="predicted"/>
<name>A0AA45WL99_9BACL</name>